<dbReference type="InterPro" id="IPR007711">
    <property type="entry name" value="HigB-1"/>
</dbReference>
<dbReference type="PANTHER" id="PTHR36924:SF1">
    <property type="entry name" value="ANTITOXIN HIGA-1"/>
    <property type="match status" value="1"/>
</dbReference>
<gene>
    <name evidence="4" type="ORF">PBRASI_LOCUS11670</name>
</gene>
<evidence type="ECO:0000256" key="3">
    <source>
        <dbReference type="ARBA" id="ARBA00035107"/>
    </source>
</evidence>
<protein>
    <submittedName>
        <fullName evidence="4">9377_t:CDS:1</fullName>
    </submittedName>
</protein>
<dbReference type="SUPFAM" id="SSF47413">
    <property type="entry name" value="lambda repressor-like DNA-binding domains"/>
    <property type="match status" value="1"/>
</dbReference>
<accession>A0A9N9EIC2</accession>
<organism evidence="4 5">
    <name type="scientific">Paraglomus brasilianum</name>
    <dbReference type="NCBI Taxonomy" id="144538"/>
    <lineage>
        <taxon>Eukaryota</taxon>
        <taxon>Fungi</taxon>
        <taxon>Fungi incertae sedis</taxon>
        <taxon>Mucoromycota</taxon>
        <taxon>Glomeromycotina</taxon>
        <taxon>Glomeromycetes</taxon>
        <taxon>Paraglomerales</taxon>
        <taxon>Paraglomeraceae</taxon>
        <taxon>Paraglomus</taxon>
    </lineage>
</organism>
<dbReference type="AlphaFoldDB" id="A0A9N9EIC2"/>
<reference evidence="4" key="1">
    <citation type="submission" date="2021-06" db="EMBL/GenBank/DDBJ databases">
        <authorList>
            <person name="Kallberg Y."/>
            <person name="Tangrot J."/>
            <person name="Rosling A."/>
        </authorList>
    </citation>
    <scope>NUCLEOTIDE SEQUENCE</scope>
    <source>
        <strain evidence="4">BR232B</strain>
    </source>
</reference>
<evidence type="ECO:0000256" key="2">
    <source>
        <dbReference type="ARBA" id="ARBA00023125"/>
    </source>
</evidence>
<comment type="caution">
    <text evidence="4">The sequence shown here is derived from an EMBL/GenBank/DDBJ whole genome shotgun (WGS) entry which is preliminary data.</text>
</comment>
<feature type="non-terminal residue" evidence="4">
    <location>
        <position position="114"/>
    </location>
</feature>
<proteinExistence type="inferred from homology"/>
<evidence type="ECO:0000313" key="4">
    <source>
        <dbReference type="EMBL" id="CAG8678396.1"/>
    </source>
</evidence>
<dbReference type="Gene3D" id="1.10.260.40">
    <property type="entry name" value="lambda repressor-like DNA-binding domains"/>
    <property type="match status" value="1"/>
</dbReference>
<dbReference type="CDD" id="cd00093">
    <property type="entry name" value="HTH_XRE"/>
    <property type="match status" value="1"/>
</dbReference>
<dbReference type="Proteomes" id="UP000789739">
    <property type="component" value="Unassembled WGS sequence"/>
</dbReference>
<dbReference type="Gene3D" id="3.30.2310.20">
    <property type="entry name" value="RelE-like"/>
    <property type="match status" value="1"/>
</dbReference>
<sequence length="114" mass="13156">LLDAVPNLQELKKIPGLDLHPLKGKRQGQHAIKVNDQFRVCFIWGKDNNVYEPIHPGEIIREEFMLPLHLTSEKLAQDIKLAPQEVEAVIQEKKDLNMDLICRLSAYFDLPVEF</sequence>
<dbReference type="InterPro" id="IPR010982">
    <property type="entry name" value="Lambda_DNA-bd_dom_sf"/>
</dbReference>
<dbReference type="InterPro" id="IPR013430">
    <property type="entry name" value="Toxin_antidote_HigA"/>
</dbReference>
<name>A0A9N9EIC2_9GLOM</name>
<dbReference type="GO" id="GO:0003677">
    <property type="term" value="F:DNA binding"/>
    <property type="evidence" value="ECO:0007669"/>
    <property type="project" value="UniProtKB-KW"/>
</dbReference>
<evidence type="ECO:0000256" key="1">
    <source>
        <dbReference type="ARBA" id="ARBA00009802"/>
    </source>
</evidence>
<evidence type="ECO:0000313" key="5">
    <source>
        <dbReference type="Proteomes" id="UP000789739"/>
    </source>
</evidence>
<comment type="similarity">
    <text evidence="1">Belongs to the MBF1 family.</text>
</comment>
<dbReference type="InterPro" id="IPR001387">
    <property type="entry name" value="Cro/C1-type_HTH"/>
</dbReference>
<dbReference type="Pfam" id="PF05015">
    <property type="entry name" value="HigB-like_toxin"/>
    <property type="match status" value="1"/>
</dbReference>
<dbReference type="NCBIfam" id="TIGR02607">
    <property type="entry name" value="antidote_HigA"/>
    <property type="match status" value="1"/>
</dbReference>
<dbReference type="SUPFAM" id="SSF143011">
    <property type="entry name" value="RelE-like"/>
    <property type="match status" value="1"/>
</dbReference>
<keyword evidence="5" id="KW-1185">Reference proteome</keyword>
<dbReference type="PANTHER" id="PTHR36924">
    <property type="entry name" value="ANTITOXIN HIGA-1"/>
    <property type="match status" value="1"/>
</dbReference>
<dbReference type="InterPro" id="IPR035093">
    <property type="entry name" value="RelE/ParE_toxin_dom_sf"/>
</dbReference>
<keyword evidence="2" id="KW-0238">DNA-binding</keyword>
<comment type="function">
    <text evidence="3">Transcriptional coactivator that stimulates GCN4-dependent transcriptional activity by bridging the DNA-binding region of GCN4 and TBP (SPT15), thereby recruiting TBP to GCN4-bound promoters. Involved in induction of the ribosome quality control (RQC) pathway; a pathway that degrades nascent peptide chains during problematic translation. Required to prevent stalled ribosomes from frameshifting.</text>
</comment>
<feature type="non-terminal residue" evidence="4">
    <location>
        <position position="1"/>
    </location>
</feature>
<dbReference type="OrthoDB" id="2425154at2759"/>
<dbReference type="EMBL" id="CAJVPI010006371">
    <property type="protein sequence ID" value="CAG8678396.1"/>
    <property type="molecule type" value="Genomic_DNA"/>
</dbReference>